<dbReference type="EMBL" id="OBEL01000002">
    <property type="protein sequence ID" value="SNZ19566.1"/>
    <property type="molecule type" value="Genomic_DNA"/>
</dbReference>
<gene>
    <name evidence="1" type="ORF">SAMN06265368_2656</name>
</gene>
<organism evidence="1 2">
    <name type="scientific">Cohaesibacter gelatinilyticus</name>
    <dbReference type="NCBI Taxonomy" id="372072"/>
    <lineage>
        <taxon>Bacteria</taxon>
        <taxon>Pseudomonadati</taxon>
        <taxon>Pseudomonadota</taxon>
        <taxon>Alphaproteobacteria</taxon>
        <taxon>Hyphomicrobiales</taxon>
        <taxon>Cohaesibacteraceae</taxon>
    </lineage>
</organism>
<dbReference type="Pfam" id="PF10604">
    <property type="entry name" value="Polyketide_cyc2"/>
    <property type="match status" value="1"/>
</dbReference>
<proteinExistence type="predicted"/>
<keyword evidence="2" id="KW-1185">Reference proteome</keyword>
<protein>
    <submittedName>
        <fullName evidence="1">Polyketide cyclase / dehydrase and lipid transport</fullName>
    </submittedName>
</protein>
<sequence length="169" mass="17745">MTIWTILASTIAVVALAAAGTLLLPKQIKVERQATISATPSAILTLAASNEGYQRFNPYLSADPNLKISHFGPSSGIGSGFTFDGKDGKGSQTVAELSSNSVRYAIDLGPMGKPAQTIEVNPVTGGSLVTWSMDMDLGYNPIARIFGLFMDGMVGRTFEQGLDNLATAT</sequence>
<dbReference type="SUPFAM" id="SSF55961">
    <property type="entry name" value="Bet v1-like"/>
    <property type="match status" value="1"/>
</dbReference>
<reference evidence="1 2" key="1">
    <citation type="submission" date="2017-09" db="EMBL/GenBank/DDBJ databases">
        <authorList>
            <person name="Ehlers B."/>
            <person name="Leendertz F.H."/>
        </authorList>
    </citation>
    <scope>NUCLEOTIDE SEQUENCE [LARGE SCALE GENOMIC DNA]</scope>
    <source>
        <strain evidence="1 2">DSM 18289</strain>
    </source>
</reference>
<dbReference type="Proteomes" id="UP000219439">
    <property type="component" value="Unassembled WGS sequence"/>
</dbReference>
<evidence type="ECO:0000313" key="2">
    <source>
        <dbReference type="Proteomes" id="UP000219439"/>
    </source>
</evidence>
<name>A0A285PHF9_9HYPH</name>
<dbReference type="CDD" id="cd07818">
    <property type="entry name" value="SRPBCC_1"/>
    <property type="match status" value="1"/>
</dbReference>
<dbReference type="InterPro" id="IPR023393">
    <property type="entry name" value="START-like_dom_sf"/>
</dbReference>
<dbReference type="Gene3D" id="3.30.530.20">
    <property type="match status" value="1"/>
</dbReference>
<evidence type="ECO:0000313" key="1">
    <source>
        <dbReference type="EMBL" id="SNZ19566.1"/>
    </source>
</evidence>
<dbReference type="RefSeq" id="WP_097153904.1">
    <property type="nucleotide sequence ID" value="NZ_OBEL01000002.1"/>
</dbReference>
<accession>A0A285PHF9</accession>
<dbReference type="OrthoDB" id="9807923at2"/>
<dbReference type="AlphaFoldDB" id="A0A285PHF9"/>
<dbReference type="InterPro" id="IPR019587">
    <property type="entry name" value="Polyketide_cyclase/dehydratase"/>
</dbReference>